<keyword evidence="5" id="KW-0687">Ribonucleoprotein</keyword>
<sequence length="467" mass="53837">MWTVGIQRVVFSRTMQQMYAVRPYLNFHENMRPSDVMYPVKNYHAVLRTSGGVKFAMEESLREIINRNQLKLVEQLTAFIDDLNKALVNCSPSSVKIKTTFKESKAIPSVLQQQFAFRKSKVSTLSKEEIGACCSPTLTVFKTVKYPTSTITLVGDIEQLWLKNLAKVTMGTSIRFEGLNDGISAPRCTVKLQPSSNKKFVAEINGTKVSEYISVWKLLGALTSLYPTASEHADICTHMDYWLQLIDDVLLNRRSENNLCRQMSIALSHHDYLVPNVAATLVDLSLCPSFSLSLSLMSFKLGTVPLRRTYLYLQQGTIQFRDRVKVFAIGYKQFPRDDIRHKGVIEFVFWHWAQLQYNNPYVQLVRFTNISIVPFGKAFLDDGREVLFDLEGKTREEIEEMFRTTLGKTKVSLRRERLEKMLRTDQSLFGRKCKRECICEIQGQHPCTSLLYAPDYMKGKWRWNHNI</sequence>
<keyword evidence="4" id="KW-0496">Mitochondrion</keyword>
<dbReference type="InterPro" id="IPR036249">
    <property type="entry name" value="Thioredoxin-like_sf"/>
</dbReference>
<dbReference type="Proteomes" id="UP000278627">
    <property type="component" value="Unassembled WGS sequence"/>
</dbReference>
<dbReference type="SMART" id="SM00916">
    <property type="entry name" value="L51_S25_CI-B8"/>
    <property type="match status" value="1"/>
</dbReference>
<evidence type="ECO:0000256" key="4">
    <source>
        <dbReference type="ARBA" id="ARBA00023128"/>
    </source>
</evidence>
<keyword evidence="10" id="KW-1185">Reference proteome</keyword>
<dbReference type="WBParaSite" id="BPAG_0001287101-mRNA-1">
    <property type="protein sequence ID" value="BPAG_0001287101-mRNA-1"/>
    <property type="gene ID" value="BPAG_0001287101"/>
</dbReference>
<dbReference type="PANTHER" id="PTHR13274">
    <property type="entry name" value="MITOCHONDRIAL RIBOSOMAL PROTEIN S25"/>
    <property type="match status" value="1"/>
</dbReference>
<evidence type="ECO:0000256" key="7">
    <source>
        <dbReference type="ARBA" id="ARBA00035369"/>
    </source>
</evidence>
<dbReference type="GO" id="GO:0005840">
    <property type="term" value="C:ribosome"/>
    <property type="evidence" value="ECO:0007669"/>
    <property type="project" value="UniProtKB-KW"/>
</dbReference>
<name>A0A0N4TVG8_BRUPA</name>
<dbReference type="AlphaFoldDB" id="A0A0N4TVG8"/>
<evidence type="ECO:0000256" key="3">
    <source>
        <dbReference type="ARBA" id="ARBA00022980"/>
    </source>
</evidence>
<protein>
    <recommendedName>
        <fullName evidence="6">Small ribosomal subunit protein mS25</fullName>
    </recommendedName>
    <alternativeName>
        <fullName evidence="7">28S ribosomal protein S25, mitochondrial</fullName>
    </alternativeName>
</protein>
<dbReference type="InterPro" id="IPR040049">
    <property type="entry name" value="Ribosomal_mS25/mL61"/>
</dbReference>
<evidence type="ECO:0000313" key="10">
    <source>
        <dbReference type="Proteomes" id="UP000278627"/>
    </source>
</evidence>
<proteinExistence type="inferred from homology"/>
<feature type="domain" description="Ribosomal protein/NADH dehydrogenase" evidence="8">
    <location>
        <begin position="336"/>
        <end position="409"/>
    </location>
</feature>
<comment type="subcellular location">
    <subcellularLocation>
        <location evidence="1">Mitochondrion</location>
    </subcellularLocation>
</comment>
<evidence type="ECO:0000313" key="11">
    <source>
        <dbReference type="WBParaSite" id="BPAG_0001287101-mRNA-1"/>
    </source>
</evidence>
<dbReference type="InterPro" id="IPR007741">
    <property type="entry name" value="Ribosomal_mL43/mS25/NADH_DH"/>
</dbReference>
<reference evidence="11" key="1">
    <citation type="submission" date="2017-02" db="UniProtKB">
        <authorList>
            <consortium name="WormBaseParasite"/>
        </authorList>
    </citation>
    <scope>IDENTIFICATION</scope>
</reference>
<comment type="similarity">
    <text evidence="2">Belongs to the mitochondrion-specific ribosomal protein mS25 family.</text>
</comment>
<reference evidence="9 10" key="2">
    <citation type="submission" date="2018-11" db="EMBL/GenBank/DDBJ databases">
        <authorList>
            <consortium name="Pathogen Informatics"/>
        </authorList>
    </citation>
    <scope>NUCLEOTIDE SEQUENCE [LARGE SCALE GENOMIC DNA]</scope>
</reference>
<gene>
    <name evidence="9" type="ORF">BPAG_LOCUS12799</name>
</gene>
<evidence type="ECO:0000256" key="5">
    <source>
        <dbReference type="ARBA" id="ARBA00023274"/>
    </source>
</evidence>
<dbReference type="GO" id="GO:0003735">
    <property type="term" value="F:structural constituent of ribosome"/>
    <property type="evidence" value="ECO:0007669"/>
    <property type="project" value="InterPro"/>
</dbReference>
<evidence type="ECO:0000313" key="9">
    <source>
        <dbReference type="EMBL" id="VDN93985.1"/>
    </source>
</evidence>
<dbReference type="GO" id="GO:0005739">
    <property type="term" value="C:mitochondrion"/>
    <property type="evidence" value="ECO:0007669"/>
    <property type="project" value="UniProtKB-SubCell"/>
</dbReference>
<dbReference type="EMBL" id="UZAD01013322">
    <property type="protein sequence ID" value="VDN93985.1"/>
    <property type="molecule type" value="Genomic_DNA"/>
</dbReference>
<dbReference type="GO" id="GO:1990904">
    <property type="term" value="C:ribonucleoprotein complex"/>
    <property type="evidence" value="ECO:0007669"/>
    <property type="project" value="UniProtKB-KW"/>
</dbReference>
<keyword evidence="3" id="KW-0689">Ribosomal protein</keyword>
<dbReference type="SUPFAM" id="SSF52833">
    <property type="entry name" value="Thioredoxin-like"/>
    <property type="match status" value="1"/>
</dbReference>
<evidence type="ECO:0000259" key="8">
    <source>
        <dbReference type="SMART" id="SM00916"/>
    </source>
</evidence>
<accession>A0A0N4TVG8</accession>
<evidence type="ECO:0000256" key="2">
    <source>
        <dbReference type="ARBA" id="ARBA00008046"/>
    </source>
</evidence>
<organism evidence="11">
    <name type="scientific">Brugia pahangi</name>
    <name type="common">Filarial nematode worm</name>
    <dbReference type="NCBI Taxonomy" id="6280"/>
    <lineage>
        <taxon>Eukaryota</taxon>
        <taxon>Metazoa</taxon>
        <taxon>Ecdysozoa</taxon>
        <taxon>Nematoda</taxon>
        <taxon>Chromadorea</taxon>
        <taxon>Rhabditida</taxon>
        <taxon>Spirurina</taxon>
        <taxon>Spiruromorpha</taxon>
        <taxon>Filarioidea</taxon>
        <taxon>Onchocercidae</taxon>
        <taxon>Brugia</taxon>
    </lineage>
</organism>
<evidence type="ECO:0000256" key="6">
    <source>
        <dbReference type="ARBA" id="ARBA00035139"/>
    </source>
</evidence>
<dbReference type="PANTHER" id="PTHR13274:SF2">
    <property type="entry name" value="SMALL RIBOSOMAL SUBUNIT PROTEIN MS25"/>
    <property type="match status" value="1"/>
</dbReference>
<dbReference type="STRING" id="6280.A0A0N4TVG8"/>
<evidence type="ECO:0000256" key="1">
    <source>
        <dbReference type="ARBA" id="ARBA00004173"/>
    </source>
</evidence>